<proteinExistence type="predicted"/>
<keyword evidence="2" id="KW-1185">Reference proteome</keyword>
<evidence type="ECO:0000313" key="1">
    <source>
        <dbReference type="EMBL" id="MDT7518164.1"/>
    </source>
</evidence>
<dbReference type="EMBL" id="JAVBIK010000001">
    <property type="protein sequence ID" value="MDT7518164.1"/>
    <property type="molecule type" value="Genomic_DNA"/>
</dbReference>
<evidence type="ECO:0000313" key="2">
    <source>
        <dbReference type="Proteomes" id="UP001321700"/>
    </source>
</evidence>
<dbReference type="Gene3D" id="3.30.420.60">
    <property type="entry name" value="eRF1 domain 2"/>
    <property type="match status" value="1"/>
</dbReference>
<gene>
    <name evidence="1" type="ORF">RAE19_05355</name>
</gene>
<dbReference type="Proteomes" id="UP001321700">
    <property type="component" value="Unassembled WGS sequence"/>
</dbReference>
<organism evidence="1 2">
    <name type="scientific">Rhodoferax potami</name>
    <dbReference type="NCBI Taxonomy" id="3068338"/>
    <lineage>
        <taxon>Bacteria</taxon>
        <taxon>Pseudomonadati</taxon>
        <taxon>Pseudomonadota</taxon>
        <taxon>Betaproteobacteria</taxon>
        <taxon>Burkholderiales</taxon>
        <taxon>Comamonadaceae</taxon>
        <taxon>Rhodoferax</taxon>
    </lineage>
</organism>
<accession>A0ABU3KK61</accession>
<sequence length="128" mass="14111">MSHYHAVVWLDHSEAHVMHIAPYDVEASIVRPKHPHSQVHAKSGVVGSGKASEDKQYFHAIAEALKGAEEILVVGPAQAKLQLIKHLHSHDPQVGNKVVGVETIDHPTDSQLVAYARKYFVAKDQMLT</sequence>
<comment type="caution">
    <text evidence="1">The sequence shown here is derived from an EMBL/GenBank/DDBJ whole genome shotgun (WGS) entry which is preliminary data.</text>
</comment>
<dbReference type="RefSeq" id="WP_313873942.1">
    <property type="nucleotide sequence ID" value="NZ_JAVBIK010000001.1"/>
</dbReference>
<protein>
    <submittedName>
        <fullName evidence="1">Translational machinery protein</fullName>
    </submittedName>
</protein>
<reference evidence="1 2" key="1">
    <citation type="submission" date="2023-08" db="EMBL/GenBank/DDBJ databases">
        <title>Rhodoferax potami sp. nov. and Rhodoferax mekongensis sp. nov., isolated from the Mekong River in Thailand.</title>
        <authorList>
            <person name="Kitikhun S."/>
            <person name="Charoenyingcharoen P."/>
            <person name="Siriarchawattana P."/>
            <person name="Likhitrattanapisal S."/>
            <person name="Nilsakha T."/>
            <person name="Chanpet A."/>
            <person name="Rattanawaree P."/>
            <person name="Ingsriswang S."/>
        </authorList>
    </citation>
    <scope>NUCLEOTIDE SEQUENCE [LARGE SCALE GENOMIC DNA]</scope>
    <source>
        <strain evidence="1 2">TBRC 17660</strain>
    </source>
</reference>
<dbReference type="InterPro" id="IPR042226">
    <property type="entry name" value="eFR1_2_sf"/>
</dbReference>
<dbReference type="SUPFAM" id="SSF53137">
    <property type="entry name" value="Translational machinery components"/>
    <property type="match status" value="1"/>
</dbReference>
<name>A0ABU3KK61_9BURK</name>